<protein>
    <submittedName>
        <fullName evidence="2">Uncharacterized protein</fullName>
    </submittedName>
</protein>
<dbReference type="AlphaFoldDB" id="A0A8K0ICJ9"/>
<evidence type="ECO:0000256" key="1">
    <source>
        <dbReference type="SAM" id="MobiDB-lite"/>
    </source>
</evidence>
<name>A0A8K0ICJ9_COCNU</name>
<comment type="caution">
    <text evidence="2">The sequence shown here is derived from an EMBL/GenBank/DDBJ whole genome shotgun (WGS) entry which is preliminary data.</text>
</comment>
<feature type="region of interest" description="Disordered" evidence="1">
    <location>
        <begin position="51"/>
        <end position="93"/>
    </location>
</feature>
<evidence type="ECO:0000313" key="3">
    <source>
        <dbReference type="Proteomes" id="UP000797356"/>
    </source>
</evidence>
<keyword evidence="3" id="KW-1185">Reference proteome</keyword>
<accession>A0A8K0ICJ9</accession>
<feature type="region of interest" description="Disordered" evidence="1">
    <location>
        <begin position="1"/>
        <end position="20"/>
    </location>
</feature>
<gene>
    <name evidence="2" type="ORF">COCNU_06G013190</name>
</gene>
<proteinExistence type="predicted"/>
<dbReference type="EMBL" id="CM017877">
    <property type="protein sequence ID" value="KAG1347490.1"/>
    <property type="molecule type" value="Genomic_DNA"/>
</dbReference>
<reference evidence="2" key="1">
    <citation type="journal article" date="2017" name="Gigascience">
        <title>The genome draft of coconut (Cocos nucifera).</title>
        <authorList>
            <person name="Xiao Y."/>
            <person name="Xu P."/>
            <person name="Fan H."/>
            <person name="Baudouin L."/>
            <person name="Xia W."/>
            <person name="Bocs S."/>
            <person name="Xu J."/>
            <person name="Li Q."/>
            <person name="Guo A."/>
            <person name="Zhou L."/>
            <person name="Li J."/>
            <person name="Wu Y."/>
            <person name="Ma Z."/>
            <person name="Armero A."/>
            <person name="Issali A.E."/>
            <person name="Liu N."/>
            <person name="Peng M."/>
            <person name="Yang Y."/>
        </authorList>
    </citation>
    <scope>NUCLEOTIDE SEQUENCE</scope>
    <source>
        <tissue evidence="2">Spear leaf of Hainan Tall coconut</tissue>
    </source>
</reference>
<organism evidence="2 3">
    <name type="scientific">Cocos nucifera</name>
    <name type="common">Coconut palm</name>
    <dbReference type="NCBI Taxonomy" id="13894"/>
    <lineage>
        <taxon>Eukaryota</taxon>
        <taxon>Viridiplantae</taxon>
        <taxon>Streptophyta</taxon>
        <taxon>Embryophyta</taxon>
        <taxon>Tracheophyta</taxon>
        <taxon>Spermatophyta</taxon>
        <taxon>Magnoliopsida</taxon>
        <taxon>Liliopsida</taxon>
        <taxon>Arecaceae</taxon>
        <taxon>Arecoideae</taxon>
        <taxon>Cocoseae</taxon>
        <taxon>Attaleinae</taxon>
        <taxon>Cocos</taxon>
    </lineage>
</organism>
<reference evidence="2" key="2">
    <citation type="submission" date="2019-07" db="EMBL/GenBank/DDBJ databases">
        <authorList>
            <person name="Yang Y."/>
            <person name="Bocs S."/>
            <person name="Baudouin L."/>
        </authorList>
    </citation>
    <scope>NUCLEOTIDE SEQUENCE</scope>
    <source>
        <tissue evidence="2">Spear leaf of Hainan Tall coconut</tissue>
    </source>
</reference>
<feature type="compositionally biased region" description="Polar residues" evidence="1">
    <location>
        <begin position="51"/>
        <end position="66"/>
    </location>
</feature>
<evidence type="ECO:0000313" key="2">
    <source>
        <dbReference type="EMBL" id="KAG1347490.1"/>
    </source>
</evidence>
<dbReference type="Proteomes" id="UP000797356">
    <property type="component" value="Chromosome 6"/>
</dbReference>
<feature type="compositionally biased region" description="Gly residues" evidence="1">
    <location>
        <begin position="83"/>
        <end position="93"/>
    </location>
</feature>
<sequence>MAENSQKRRPVVPGRSKLGVEPQDLELMVGETGEGMREKVEEELAAALCSSTKAQTSSKARKQASSPFLEASPFGGLLARGLGEVGGGEEGAE</sequence>